<dbReference type="KEGG" id="fes:HER31_07745"/>
<keyword evidence="11" id="KW-1185">Reference proteome</keyword>
<dbReference type="GO" id="GO:0000156">
    <property type="term" value="F:phosphorelay response regulator activity"/>
    <property type="evidence" value="ECO:0007669"/>
    <property type="project" value="TreeGrafter"/>
</dbReference>
<evidence type="ECO:0000313" key="10">
    <source>
        <dbReference type="EMBL" id="QIZ76775.1"/>
    </source>
</evidence>
<keyword evidence="4 7" id="KW-0238">DNA-binding</keyword>
<evidence type="ECO:0000313" key="11">
    <source>
        <dbReference type="Proteomes" id="UP000501602"/>
    </source>
</evidence>
<dbReference type="InterPro" id="IPR001789">
    <property type="entry name" value="Sig_transdc_resp-reg_receiver"/>
</dbReference>
<dbReference type="GO" id="GO:0000976">
    <property type="term" value="F:transcription cis-regulatory region binding"/>
    <property type="evidence" value="ECO:0007669"/>
    <property type="project" value="TreeGrafter"/>
</dbReference>
<dbReference type="CDD" id="cd00383">
    <property type="entry name" value="trans_reg_C"/>
    <property type="match status" value="1"/>
</dbReference>
<dbReference type="AlphaFoldDB" id="A0A6H1UCG8"/>
<proteinExistence type="predicted"/>
<evidence type="ECO:0000259" key="9">
    <source>
        <dbReference type="PROSITE" id="PS51755"/>
    </source>
</evidence>
<dbReference type="Gene3D" id="6.10.250.690">
    <property type="match status" value="1"/>
</dbReference>
<evidence type="ECO:0000256" key="5">
    <source>
        <dbReference type="ARBA" id="ARBA00023163"/>
    </source>
</evidence>
<keyword evidence="1 6" id="KW-0597">Phosphoprotein</keyword>
<organism evidence="10 11">
    <name type="scientific">Ferrimonas lipolytica</name>
    <dbReference type="NCBI Taxonomy" id="2724191"/>
    <lineage>
        <taxon>Bacteria</taxon>
        <taxon>Pseudomonadati</taxon>
        <taxon>Pseudomonadota</taxon>
        <taxon>Gammaproteobacteria</taxon>
        <taxon>Alteromonadales</taxon>
        <taxon>Ferrimonadaceae</taxon>
        <taxon>Ferrimonas</taxon>
    </lineage>
</organism>
<sequence>MQILVIEDDTLLCHHLKTRLSELGDHVQTSLTASEGEYIADNYPLDVAIIDIGLPDGNGIELIRRLRASGKTFPIIILTARGNWQDKVEGLNAGADDYLVKPIRIEELVARTQALVRRSAGFVKPEIGCEGMRIDLTGQRVTVYDSQLELTAFEYKVLEYLVRHHQQVISKHRLLDVLYEDREGDPNTIEVMVSRIRKKLTTAGMDNPVSTVRGQGYRFNYECQ</sequence>
<dbReference type="InterPro" id="IPR036388">
    <property type="entry name" value="WH-like_DNA-bd_sf"/>
</dbReference>
<dbReference type="PANTHER" id="PTHR48111:SF71">
    <property type="entry name" value="TRANSCRIPTIONAL REGULATORY PROTEIN PHOP"/>
    <property type="match status" value="1"/>
</dbReference>
<feature type="domain" description="OmpR/PhoB-type" evidence="9">
    <location>
        <begin position="124"/>
        <end position="221"/>
    </location>
</feature>
<dbReference type="GO" id="GO:0005829">
    <property type="term" value="C:cytosol"/>
    <property type="evidence" value="ECO:0007669"/>
    <property type="project" value="TreeGrafter"/>
</dbReference>
<dbReference type="SUPFAM" id="SSF46894">
    <property type="entry name" value="C-terminal effector domain of the bipartite response regulators"/>
    <property type="match status" value="1"/>
</dbReference>
<protein>
    <submittedName>
        <fullName evidence="10">Response regulator</fullName>
    </submittedName>
</protein>
<evidence type="ECO:0000256" key="7">
    <source>
        <dbReference type="PROSITE-ProRule" id="PRU01091"/>
    </source>
</evidence>
<dbReference type="InterPro" id="IPR016032">
    <property type="entry name" value="Sig_transdc_resp-reg_C-effctor"/>
</dbReference>
<accession>A0A6H1UCG8</accession>
<feature type="domain" description="Response regulatory" evidence="8">
    <location>
        <begin position="2"/>
        <end position="116"/>
    </location>
</feature>
<feature type="modified residue" description="4-aspartylphosphate" evidence="6">
    <location>
        <position position="51"/>
    </location>
</feature>
<dbReference type="Pfam" id="PF00486">
    <property type="entry name" value="Trans_reg_C"/>
    <property type="match status" value="1"/>
</dbReference>
<evidence type="ECO:0000259" key="8">
    <source>
        <dbReference type="PROSITE" id="PS50110"/>
    </source>
</evidence>
<dbReference type="PROSITE" id="PS50110">
    <property type="entry name" value="RESPONSE_REGULATORY"/>
    <property type="match status" value="1"/>
</dbReference>
<dbReference type="GO" id="GO:0032993">
    <property type="term" value="C:protein-DNA complex"/>
    <property type="evidence" value="ECO:0007669"/>
    <property type="project" value="TreeGrafter"/>
</dbReference>
<evidence type="ECO:0000256" key="4">
    <source>
        <dbReference type="ARBA" id="ARBA00023125"/>
    </source>
</evidence>
<dbReference type="EMBL" id="CP051180">
    <property type="protein sequence ID" value="QIZ76775.1"/>
    <property type="molecule type" value="Genomic_DNA"/>
</dbReference>
<evidence type="ECO:0000256" key="1">
    <source>
        <dbReference type="ARBA" id="ARBA00022553"/>
    </source>
</evidence>
<dbReference type="Proteomes" id="UP000501602">
    <property type="component" value="Chromosome"/>
</dbReference>
<evidence type="ECO:0000256" key="2">
    <source>
        <dbReference type="ARBA" id="ARBA00023012"/>
    </source>
</evidence>
<feature type="DNA-binding region" description="OmpR/PhoB-type" evidence="7">
    <location>
        <begin position="124"/>
        <end position="221"/>
    </location>
</feature>
<keyword evidence="2" id="KW-0902">Two-component regulatory system</keyword>
<dbReference type="PROSITE" id="PS51755">
    <property type="entry name" value="OMPR_PHOB"/>
    <property type="match status" value="1"/>
</dbReference>
<reference evidence="10 11" key="1">
    <citation type="submission" date="2020-04" db="EMBL/GenBank/DDBJ databases">
        <title>Ferrimonas sp. S7 isolated from sea water.</title>
        <authorList>
            <person name="Bae S.S."/>
            <person name="Baek K."/>
        </authorList>
    </citation>
    <scope>NUCLEOTIDE SEQUENCE [LARGE SCALE GENOMIC DNA]</scope>
    <source>
        <strain evidence="10 11">S7</strain>
    </source>
</reference>
<dbReference type="Pfam" id="PF00072">
    <property type="entry name" value="Response_reg"/>
    <property type="match status" value="1"/>
</dbReference>
<gene>
    <name evidence="10" type="ORF">HER31_07745</name>
</gene>
<keyword evidence="3" id="KW-0805">Transcription regulation</keyword>
<keyword evidence="5" id="KW-0804">Transcription</keyword>
<dbReference type="Gene3D" id="3.40.50.2300">
    <property type="match status" value="1"/>
</dbReference>
<dbReference type="RefSeq" id="WP_168660036.1">
    <property type="nucleotide sequence ID" value="NZ_CP051180.1"/>
</dbReference>
<dbReference type="GO" id="GO:0006355">
    <property type="term" value="P:regulation of DNA-templated transcription"/>
    <property type="evidence" value="ECO:0007669"/>
    <property type="project" value="InterPro"/>
</dbReference>
<dbReference type="InterPro" id="IPR039420">
    <property type="entry name" value="WalR-like"/>
</dbReference>
<dbReference type="SUPFAM" id="SSF52172">
    <property type="entry name" value="CheY-like"/>
    <property type="match status" value="1"/>
</dbReference>
<name>A0A6H1UCG8_9GAMM</name>
<dbReference type="InterPro" id="IPR001867">
    <property type="entry name" value="OmpR/PhoB-type_DNA-bd"/>
</dbReference>
<evidence type="ECO:0000256" key="3">
    <source>
        <dbReference type="ARBA" id="ARBA00023015"/>
    </source>
</evidence>
<dbReference type="SMART" id="SM00862">
    <property type="entry name" value="Trans_reg_C"/>
    <property type="match status" value="1"/>
</dbReference>
<dbReference type="Gene3D" id="1.10.10.10">
    <property type="entry name" value="Winged helix-like DNA-binding domain superfamily/Winged helix DNA-binding domain"/>
    <property type="match status" value="1"/>
</dbReference>
<evidence type="ECO:0000256" key="6">
    <source>
        <dbReference type="PROSITE-ProRule" id="PRU00169"/>
    </source>
</evidence>
<dbReference type="PANTHER" id="PTHR48111">
    <property type="entry name" value="REGULATOR OF RPOS"/>
    <property type="match status" value="1"/>
</dbReference>
<dbReference type="InterPro" id="IPR011006">
    <property type="entry name" value="CheY-like_superfamily"/>
</dbReference>
<dbReference type="SMART" id="SM00448">
    <property type="entry name" value="REC"/>
    <property type="match status" value="1"/>
</dbReference>